<dbReference type="PROSITE" id="PS00108">
    <property type="entry name" value="PROTEIN_KINASE_ST"/>
    <property type="match status" value="1"/>
</dbReference>
<organism evidence="12 13">
    <name type="scientific">Ambispora gerdemannii</name>
    <dbReference type="NCBI Taxonomy" id="144530"/>
    <lineage>
        <taxon>Eukaryota</taxon>
        <taxon>Fungi</taxon>
        <taxon>Fungi incertae sedis</taxon>
        <taxon>Mucoromycota</taxon>
        <taxon>Glomeromycotina</taxon>
        <taxon>Glomeromycetes</taxon>
        <taxon>Archaeosporales</taxon>
        <taxon>Ambisporaceae</taxon>
        <taxon>Ambispora</taxon>
    </lineage>
</organism>
<comment type="caution">
    <text evidence="12">The sequence shown here is derived from an EMBL/GenBank/DDBJ whole genome shotgun (WGS) entry which is preliminary data.</text>
</comment>
<feature type="region of interest" description="Disordered" evidence="10">
    <location>
        <begin position="26"/>
        <end position="48"/>
    </location>
</feature>
<dbReference type="InterPro" id="IPR000719">
    <property type="entry name" value="Prot_kinase_dom"/>
</dbReference>
<proteinExistence type="inferred from homology"/>
<evidence type="ECO:0000256" key="8">
    <source>
        <dbReference type="PROSITE-ProRule" id="PRU10141"/>
    </source>
</evidence>
<dbReference type="FunFam" id="3.30.200.20:FF:000261">
    <property type="entry name" value="MAP kinase kinase Ste7"/>
    <property type="match status" value="1"/>
</dbReference>
<dbReference type="Pfam" id="PF00069">
    <property type="entry name" value="Pkinase"/>
    <property type="match status" value="1"/>
</dbReference>
<evidence type="ECO:0000256" key="3">
    <source>
        <dbReference type="ARBA" id="ARBA00022679"/>
    </source>
</evidence>
<dbReference type="SMART" id="SM00220">
    <property type="entry name" value="S_TKc"/>
    <property type="match status" value="1"/>
</dbReference>
<dbReference type="Gene3D" id="1.10.510.10">
    <property type="entry name" value="Transferase(Phosphotransferase) domain 1"/>
    <property type="match status" value="1"/>
</dbReference>
<keyword evidence="4 8" id="KW-0547">Nucleotide-binding</keyword>
<dbReference type="SUPFAM" id="SSF56112">
    <property type="entry name" value="Protein kinase-like (PK-like)"/>
    <property type="match status" value="1"/>
</dbReference>
<comment type="similarity">
    <text evidence="7">Belongs to the protein kinase superfamily. STE Ser/Thr protein kinase family. MAP kinase kinase subfamily.</text>
</comment>
<keyword evidence="5" id="KW-0418">Kinase</keyword>
<feature type="compositionally biased region" description="Polar residues" evidence="10">
    <location>
        <begin position="26"/>
        <end position="35"/>
    </location>
</feature>
<evidence type="ECO:0000256" key="1">
    <source>
        <dbReference type="ARBA" id="ARBA00022527"/>
    </source>
</evidence>
<keyword evidence="13" id="KW-1185">Reference proteome</keyword>
<dbReference type="PANTHER" id="PTHR47448:SF1">
    <property type="entry name" value="SERINE_THREONINE-PROTEIN KINASE STE7 HOMOLOG"/>
    <property type="match status" value="1"/>
</dbReference>
<dbReference type="PROSITE" id="PS50011">
    <property type="entry name" value="PROTEIN_KINASE_DOM"/>
    <property type="match status" value="1"/>
</dbReference>
<sequence length="340" mass="37628">MLQNRSLGKKRNVTLNLKSAPIVQIQPKTPINGKSSGADKEGSKSLGHDGLTERLADLEIGVEFRIDLRAEDLKVLNELGAGNGGTVSKVMHVTTKTVMAKKIIHIDAKPNVRKQILRELHILHECNSPYIVSFYGAFINDGDISMCMEYMDVGKNGAIPLGILGKITHSVLEGLNYLYQCHQIIHRDVKPSNILVNSKGQIKICDFGVSGELINSVADTFVGTSHYMSPERIQGSPYTVRSDVWSLGITLLELALGRFPFPSDGSQLTVLELLQHIVNEPPPELPAGEFPPDFDNLVQQCLIKDVDKRPVPHDLLQHRYVRTSAQSRVDVEAWANSIKR</sequence>
<evidence type="ECO:0000256" key="7">
    <source>
        <dbReference type="ARBA" id="ARBA00038035"/>
    </source>
</evidence>
<dbReference type="EMBL" id="CAJVPL010000154">
    <property type="protein sequence ID" value="CAG8455935.1"/>
    <property type="molecule type" value="Genomic_DNA"/>
</dbReference>
<dbReference type="InterPro" id="IPR017441">
    <property type="entry name" value="Protein_kinase_ATP_BS"/>
</dbReference>
<evidence type="ECO:0000256" key="6">
    <source>
        <dbReference type="ARBA" id="ARBA00022840"/>
    </source>
</evidence>
<feature type="compositionally biased region" description="Basic and acidic residues" evidence="10">
    <location>
        <begin position="37"/>
        <end position="48"/>
    </location>
</feature>
<dbReference type="InterPro" id="IPR011009">
    <property type="entry name" value="Kinase-like_dom_sf"/>
</dbReference>
<dbReference type="InterPro" id="IPR050915">
    <property type="entry name" value="MAP_kinase_kinase"/>
</dbReference>
<dbReference type="InterPro" id="IPR008271">
    <property type="entry name" value="Ser/Thr_kinase_AS"/>
</dbReference>
<dbReference type="OrthoDB" id="10252354at2759"/>
<evidence type="ECO:0000313" key="12">
    <source>
        <dbReference type="EMBL" id="CAG8455935.1"/>
    </source>
</evidence>
<evidence type="ECO:0000256" key="2">
    <source>
        <dbReference type="ARBA" id="ARBA00022553"/>
    </source>
</evidence>
<evidence type="ECO:0000256" key="4">
    <source>
        <dbReference type="ARBA" id="ARBA00022741"/>
    </source>
</evidence>
<accession>A0A9N8VP53</accession>
<dbReference type="Gene3D" id="3.30.200.20">
    <property type="entry name" value="Phosphorylase Kinase, domain 1"/>
    <property type="match status" value="1"/>
</dbReference>
<evidence type="ECO:0000259" key="11">
    <source>
        <dbReference type="PROSITE" id="PS50011"/>
    </source>
</evidence>
<dbReference type="Proteomes" id="UP000789831">
    <property type="component" value="Unassembled WGS sequence"/>
</dbReference>
<keyword evidence="1 9" id="KW-0723">Serine/threonine-protein kinase</keyword>
<dbReference type="AlphaFoldDB" id="A0A9N8VP53"/>
<dbReference type="GO" id="GO:0004674">
    <property type="term" value="F:protein serine/threonine kinase activity"/>
    <property type="evidence" value="ECO:0007669"/>
    <property type="project" value="UniProtKB-KW"/>
</dbReference>
<keyword evidence="3" id="KW-0808">Transferase</keyword>
<evidence type="ECO:0000256" key="5">
    <source>
        <dbReference type="ARBA" id="ARBA00022777"/>
    </source>
</evidence>
<dbReference type="PROSITE" id="PS00107">
    <property type="entry name" value="PROTEIN_KINASE_ATP"/>
    <property type="match status" value="1"/>
</dbReference>
<name>A0A9N8VP53_9GLOM</name>
<dbReference type="GO" id="GO:0071507">
    <property type="term" value="P:pheromone response MAPK cascade"/>
    <property type="evidence" value="ECO:0007669"/>
    <property type="project" value="UniProtKB-ARBA"/>
</dbReference>
<feature type="binding site" evidence="8">
    <location>
        <position position="102"/>
    </location>
    <ligand>
        <name>ATP</name>
        <dbReference type="ChEBI" id="CHEBI:30616"/>
    </ligand>
</feature>
<evidence type="ECO:0000256" key="9">
    <source>
        <dbReference type="RuleBase" id="RU000304"/>
    </source>
</evidence>
<dbReference type="GO" id="GO:0005524">
    <property type="term" value="F:ATP binding"/>
    <property type="evidence" value="ECO:0007669"/>
    <property type="project" value="UniProtKB-UniRule"/>
</dbReference>
<evidence type="ECO:0000313" key="13">
    <source>
        <dbReference type="Proteomes" id="UP000789831"/>
    </source>
</evidence>
<feature type="domain" description="Protein kinase" evidence="11">
    <location>
        <begin position="73"/>
        <end position="321"/>
    </location>
</feature>
<keyword evidence="6 8" id="KW-0067">ATP-binding</keyword>
<dbReference type="FunFam" id="1.10.510.10:FF:000921">
    <property type="entry name" value="Serine/threonine-protein kinase STE7"/>
    <property type="match status" value="1"/>
</dbReference>
<reference evidence="12" key="1">
    <citation type="submission" date="2021-06" db="EMBL/GenBank/DDBJ databases">
        <authorList>
            <person name="Kallberg Y."/>
            <person name="Tangrot J."/>
            <person name="Rosling A."/>
        </authorList>
    </citation>
    <scope>NUCLEOTIDE SEQUENCE</scope>
    <source>
        <strain evidence="12">MT106</strain>
    </source>
</reference>
<gene>
    <name evidence="12" type="ORF">AGERDE_LOCUS1996</name>
</gene>
<keyword evidence="2" id="KW-0597">Phosphoprotein</keyword>
<protein>
    <submittedName>
        <fullName evidence="12">8906_t:CDS:1</fullName>
    </submittedName>
</protein>
<dbReference type="PANTHER" id="PTHR47448">
    <property type="entry name" value="DUAL SPECIFICITY MITOGEN-ACTIVATED PROTEIN KINASE KINASE DSOR1-LIKE PROTEIN"/>
    <property type="match status" value="1"/>
</dbReference>
<dbReference type="GO" id="GO:0004708">
    <property type="term" value="F:MAP kinase kinase activity"/>
    <property type="evidence" value="ECO:0007669"/>
    <property type="project" value="UniProtKB-ARBA"/>
</dbReference>
<evidence type="ECO:0000256" key="10">
    <source>
        <dbReference type="SAM" id="MobiDB-lite"/>
    </source>
</evidence>